<sequence>MTDSLQGHKARKRFGQNFLHDDNIIQQIVAAFAPEQGQLAVEIGPGLGALTQYLLPALQHLHVVELDRDLAARLPQTLAGLGQLTIHQVDALAFNFSQLANQTPQLRVIGNLPYNISTPLIFHLLSHSQSIQDMVFMLQKEVVDRLGAEPDTADYGRLSVMVQYRCQVDWLLAVPPEAFNPAPKVQSAVVKLTPWQKSPYNCVNESLLQQVVSTAFNQRRKTLRNCLKGLASDADFEAVSINPNLRAEVLSVQQFVQLTNQLDSHVST</sequence>
<dbReference type="InterPro" id="IPR020598">
    <property type="entry name" value="rRNA_Ade_methylase_Trfase_N"/>
</dbReference>
<dbReference type="InterPro" id="IPR020596">
    <property type="entry name" value="rRNA_Ade_Mease_Trfase_CS"/>
</dbReference>
<dbReference type="PROSITE" id="PS51689">
    <property type="entry name" value="SAM_RNA_A_N6_MT"/>
    <property type="match status" value="1"/>
</dbReference>
<comment type="similarity">
    <text evidence="7">Belongs to the class I-like SAM-binding methyltransferase superfamily. rRNA adenine N(6)-methyltransferase family. RsmA subfamily.</text>
</comment>
<evidence type="ECO:0000313" key="10">
    <source>
        <dbReference type="EMBL" id="PTQ90135.1"/>
    </source>
</evidence>
<proteinExistence type="inferred from homology"/>
<evidence type="ECO:0000256" key="2">
    <source>
        <dbReference type="ARBA" id="ARBA00022552"/>
    </source>
</evidence>
<evidence type="ECO:0000256" key="6">
    <source>
        <dbReference type="ARBA" id="ARBA00022884"/>
    </source>
</evidence>
<dbReference type="Pfam" id="PF00398">
    <property type="entry name" value="RrnaAD"/>
    <property type="match status" value="1"/>
</dbReference>
<dbReference type="AlphaFoldDB" id="A0A2T5J171"/>
<accession>A0A2T5J171</accession>
<dbReference type="PANTHER" id="PTHR11727:SF7">
    <property type="entry name" value="DIMETHYLADENOSINE TRANSFERASE-RELATED"/>
    <property type="match status" value="1"/>
</dbReference>
<keyword evidence="1 7" id="KW-0963">Cytoplasm</keyword>
<feature type="binding site" evidence="7 8">
    <location>
        <position position="65"/>
    </location>
    <ligand>
        <name>S-adenosyl-L-methionine</name>
        <dbReference type="ChEBI" id="CHEBI:59789"/>
    </ligand>
</feature>
<feature type="binding site" evidence="7 8">
    <location>
        <position position="19"/>
    </location>
    <ligand>
        <name>S-adenosyl-L-methionine</name>
        <dbReference type="ChEBI" id="CHEBI:59789"/>
    </ligand>
</feature>
<dbReference type="EC" id="2.1.1.182" evidence="7"/>
<comment type="subcellular location">
    <subcellularLocation>
        <location evidence="7">Cytoplasm</location>
    </subcellularLocation>
</comment>
<name>A0A2T5J171_9GAMM</name>
<evidence type="ECO:0000259" key="9">
    <source>
        <dbReference type="SMART" id="SM00650"/>
    </source>
</evidence>
<evidence type="ECO:0000256" key="5">
    <source>
        <dbReference type="ARBA" id="ARBA00022691"/>
    </source>
</evidence>
<evidence type="ECO:0000256" key="8">
    <source>
        <dbReference type="PROSITE-ProRule" id="PRU01026"/>
    </source>
</evidence>
<dbReference type="SUPFAM" id="SSF53335">
    <property type="entry name" value="S-adenosyl-L-methionine-dependent methyltransferases"/>
    <property type="match status" value="1"/>
</dbReference>
<dbReference type="InterPro" id="IPR023165">
    <property type="entry name" value="rRNA_Ade_diMease-like_C"/>
</dbReference>
<dbReference type="InterPro" id="IPR011530">
    <property type="entry name" value="rRNA_adenine_dimethylase"/>
</dbReference>
<keyword evidence="5 7" id="KW-0949">S-adenosyl-L-methionine</keyword>
<organism evidence="10 11">
    <name type="scientific">Agitococcus lubricus</name>
    <dbReference type="NCBI Taxonomy" id="1077255"/>
    <lineage>
        <taxon>Bacteria</taxon>
        <taxon>Pseudomonadati</taxon>
        <taxon>Pseudomonadota</taxon>
        <taxon>Gammaproteobacteria</taxon>
        <taxon>Moraxellales</taxon>
        <taxon>Moraxellaceae</taxon>
        <taxon>Agitococcus</taxon>
    </lineage>
</organism>
<dbReference type="HAMAP" id="MF_00607">
    <property type="entry name" value="16SrRNA_methyltr_A"/>
    <property type="match status" value="1"/>
</dbReference>
<dbReference type="GO" id="GO:0003723">
    <property type="term" value="F:RNA binding"/>
    <property type="evidence" value="ECO:0007669"/>
    <property type="project" value="UniProtKB-UniRule"/>
</dbReference>
<dbReference type="RefSeq" id="WP_107865131.1">
    <property type="nucleotide sequence ID" value="NZ_QAON01000004.1"/>
</dbReference>
<dbReference type="GO" id="GO:0005829">
    <property type="term" value="C:cytosol"/>
    <property type="evidence" value="ECO:0007669"/>
    <property type="project" value="TreeGrafter"/>
</dbReference>
<keyword evidence="3 7" id="KW-0489">Methyltransferase</keyword>
<feature type="binding site" evidence="7 8">
    <location>
        <position position="44"/>
    </location>
    <ligand>
        <name>S-adenosyl-L-methionine</name>
        <dbReference type="ChEBI" id="CHEBI:59789"/>
    </ligand>
</feature>
<evidence type="ECO:0000256" key="7">
    <source>
        <dbReference type="HAMAP-Rule" id="MF_00607"/>
    </source>
</evidence>
<dbReference type="GO" id="GO:0052908">
    <property type="term" value="F:16S rRNA (adenine(1518)-N(6)/adenine(1519)-N(6))-dimethyltransferase activity"/>
    <property type="evidence" value="ECO:0007669"/>
    <property type="project" value="UniProtKB-EC"/>
</dbReference>
<evidence type="ECO:0000256" key="1">
    <source>
        <dbReference type="ARBA" id="ARBA00022490"/>
    </source>
</evidence>
<keyword evidence="6 7" id="KW-0694">RNA-binding</keyword>
<reference evidence="10 11" key="1">
    <citation type="submission" date="2018-04" db="EMBL/GenBank/DDBJ databases">
        <title>Genomic Encyclopedia of Archaeal and Bacterial Type Strains, Phase II (KMG-II): from individual species to whole genera.</title>
        <authorList>
            <person name="Goeker M."/>
        </authorList>
    </citation>
    <scope>NUCLEOTIDE SEQUENCE [LARGE SCALE GENOMIC DNA]</scope>
    <source>
        <strain evidence="10 11">DSM 5822</strain>
    </source>
</reference>
<keyword evidence="2 7" id="KW-0698">rRNA processing</keyword>
<dbReference type="InterPro" id="IPR001737">
    <property type="entry name" value="KsgA/Erm"/>
</dbReference>
<comment type="caution">
    <text evidence="10">The sequence shown here is derived from an EMBL/GenBank/DDBJ whole genome shotgun (WGS) entry which is preliminary data.</text>
</comment>
<protein>
    <recommendedName>
        <fullName evidence="7">Ribosomal RNA small subunit methyltransferase A</fullName>
        <ecNumber evidence="7">2.1.1.182</ecNumber>
    </recommendedName>
    <alternativeName>
        <fullName evidence="7">16S rRNA (adenine(1518)-N(6)/adenine(1519)-N(6))-dimethyltransferase</fullName>
    </alternativeName>
    <alternativeName>
        <fullName evidence="7">16S rRNA dimethyladenosine transferase</fullName>
    </alternativeName>
    <alternativeName>
        <fullName evidence="7">16S rRNA dimethylase</fullName>
    </alternativeName>
    <alternativeName>
        <fullName evidence="7">S-adenosylmethionine-6-N', N'-adenosyl(rRNA) dimethyltransferase</fullName>
    </alternativeName>
</protein>
<evidence type="ECO:0000256" key="3">
    <source>
        <dbReference type="ARBA" id="ARBA00022603"/>
    </source>
</evidence>
<dbReference type="InterPro" id="IPR029063">
    <property type="entry name" value="SAM-dependent_MTases_sf"/>
</dbReference>
<comment type="function">
    <text evidence="7">Specifically dimethylates two adjacent adenosines (A1518 and A1519) in the loop of a conserved hairpin near the 3'-end of 16S rRNA in the 30S particle. May play a critical role in biogenesis of 30S subunits.</text>
</comment>
<dbReference type="EMBL" id="QAON01000004">
    <property type="protein sequence ID" value="PTQ90135.1"/>
    <property type="molecule type" value="Genomic_DNA"/>
</dbReference>
<feature type="domain" description="Ribosomal RNA adenine methylase transferase N-terminal" evidence="9">
    <location>
        <begin position="24"/>
        <end position="196"/>
    </location>
</feature>
<dbReference type="Gene3D" id="1.10.8.100">
    <property type="entry name" value="Ribosomal RNA adenine dimethylase-like, domain 2"/>
    <property type="match status" value="1"/>
</dbReference>
<gene>
    <name evidence="7" type="primary">rsmA</name>
    <name evidence="7" type="synonym">ksgA</name>
    <name evidence="10" type="ORF">C8N29_104180</name>
</gene>
<dbReference type="OrthoDB" id="9814755at2"/>
<evidence type="ECO:0000313" key="11">
    <source>
        <dbReference type="Proteomes" id="UP000244223"/>
    </source>
</evidence>
<keyword evidence="4 7" id="KW-0808">Transferase</keyword>
<dbReference type="Gene3D" id="3.40.50.150">
    <property type="entry name" value="Vaccinia Virus protein VP39"/>
    <property type="match status" value="1"/>
</dbReference>
<dbReference type="PROSITE" id="PS01131">
    <property type="entry name" value="RRNA_A_DIMETH"/>
    <property type="match status" value="1"/>
</dbReference>
<evidence type="ECO:0000256" key="4">
    <source>
        <dbReference type="ARBA" id="ARBA00022679"/>
    </source>
</evidence>
<feature type="binding site" evidence="7 8">
    <location>
        <position position="111"/>
    </location>
    <ligand>
        <name>S-adenosyl-L-methionine</name>
        <dbReference type="ChEBI" id="CHEBI:59789"/>
    </ligand>
</feature>
<dbReference type="FunFam" id="1.10.8.100:FF:000001">
    <property type="entry name" value="Ribosomal RNA small subunit methyltransferase A"/>
    <property type="match status" value="1"/>
</dbReference>
<keyword evidence="11" id="KW-1185">Reference proteome</keyword>
<comment type="catalytic activity">
    <reaction evidence="7">
        <text>adenosine(1518)/adenosine(1519) in 16S rRNA + 4 S-adenosyl-L-methionine = N(6)-dimethyladenosine(1518)/N(6)-dimethyladenosine(1519) in 16S rRNA + 4 S-adenosyl-L-homocysteine + 4 H(+)</text>
        <dbReference type="Rhea" id="RHEA:19609"/>
        <dbReference type="Rhea" id="RHEA-COMP:10232"/>
        <dbReference type="Rhea" id="RHEA-COMP:10233"/>
        <dbReference type="ChEBI" id="CHEBI:15378"/>
        <dbReference type="ChEBI" id="CHEBI:57856"/>
        <dbReference type="ChEBI" id="CHEBI:59789"/>
        <dbReference type="ChEBI" id="CHEBI:74411"/>
        <dbReference type="ChEBI" id="CHEBI:74493"/>
        <dbReference type="EC" id="2.1.1.182"/>
    </reaction>
</comment>
<dbReference type="PANTHER" id="PTHR11727">
    <property type="entry name" value="DIMETHYLADENOSINE TRANSFERASE"/>
    <property type="match status" value="1"/>
</dbReference>
<dbReference type="SMART" id="SM00650">
    <property type="entry name" value="rADc"/>
    <property type="match status" value="1"/>
</dbReference>
<feature type="binding site" evidence="7 8">
    <location>
        <position position="90"/>
    </location>
    <ligand>
        <name>S-adenosyl-L-methionine</name>
        <dbReference type="ChEBI" id="CHEBI:59789"/>
    </ligand>
</feature>
<dbReference type="NCBIfam" id="TIGR00755">
    <property type="entry name" value="ksgA"/>
    <property type="match status" value="1"/>
</dbReference>
<dbReference type="Proteomes" id="UP000244223">
    <property type="component" value="Unassembled WGS sequence"/>
</dbReference>
<feature type="binding site" evidence="7 8">
    <location>
        <position position="17"/>
    </location>
    <ligand>
        <name>S-adenosyl-L-methionine</name>
        <dbReference type="ChEBI" id="CHEBI:59789"/>
    </ligand>
</feature>